<gene>
    <name evidence="9" type="ORF">ACFOZ0_03925</name>
</gene>
<evidence type="ECO:0000256" key="2">
    <source>
        <dbReference type="ARBA" id="ARBA00010708"/>
    </source>
</evidence>
<dbReference type="Gene3D" id="3.30.565.10">
    <property type="entry name" value="Histidine kinase-like ATPase, C-terminal domain"/>
    <property type="match status" value="1"/>
</dbReference>
<keyword evidence="5 9" id="KW-0067">ATP-binding</keyword>
<sequence length="207" mass="23061">MSTPRAAWRNTTHDWASTVDLDHLEHIRQNPAAFAPRGILHLIFEVVAYAADEAECGNGGHCRITLYPDGSVAIADNGRGTDTRLDEHGRIVKKPVMATKDLRFFDHPDAPSLPDTHPRRGMSVVAALSTWLVHTNRRRNGSWTQRYEHGVPTTELQPIADDHTTGTTVHFMADRSLMASSSTADDLARLTEPWPHLSVEIDDRRAT</sequence>
<evidence type="ECO:0000313" key="10">
    <source>
        <dbReference type="Proteomes" id="UP001595701"/>
    </source>
</evidence>
<evidence type="ECO:0000256" key="5">
    <source>
        <dbReference type="ARBA" id="ARBA00022840"/>
    </source>
</evidence>
<dbReference type="EC" id="5.6.2.2" evidence="3"/>
<evidence type="ECO:0000256" key="3">
    <source>
        <dbReference type="ARBA" id="ARBA00012895"/>
    </source>
</evidence>
<protein>
    <recommendedName>
        <fullName evidence="3">DNA topoisomerase (ATP-hydrolyzing)</fullName>
        <ecNumber evidence="3">5.6.2.2</ecNumber>
    </recommendedName>
</protein>
<accession>A0ABV7S8K8</accession>
<dbReference type="InterPro" id="IPR036890">
    <property type="entry name" value="HATPase_C_sf"/>
</dbReference>
<evidence type="ECO:0000256" key="4">
    <source>
        <dbReference type="ARBA" id="ARBA00022741"/>
    </source>
</evidence>
<dbReference type="SUPFAM" id="SSF55874">
    <property type="entry name" value="ATPase domain of HSP90 chaperone/DNA topoisomerase II/histidine kinase"/>
    <property type="match status" value="1"/>
</dbReference>
<comment type="catalytic activity">
    <reaction evidence="1">
        <text>ATP-dependent breakage, passage and rejoining of double-stranded DNA.</text>
        <dbReference type="EC" id="5.6.2.2"/>
    </reaction>
</comment>
<evidence type="ECO:0000256" key="7">
    <source>
        <dbReference type="ARBA" id="ARBA00023125"/>
    </source>
</evidence>
<keyword evidence="7" id="KW-0238">DNA-binding</keyword>
<proteinExistence type="inferred from homology"/>
<comment type="caution">
    <text evidence="9">The sequence shown here is derived from an EMBL/GenBank/DDBJ whole genome shotgun (WGS) entry which is preliminary data.</text>
</comment>
<dbReference type="PANTHER" id="PTHR45866">
    <property type="entry name" value="DNA GYRASE/TOPOISOMERASE SUBUNIT B"/>
    <property type="match status" value="1"/>
</dbReference>
<dbReference type="RefSeq" id="WP_310772512.1">
    <property type="nucleotide sequence ID" value="NZ_JBHRWR010000002.1"/>
</dbReference>
<dbReference type="EMBL" id="JBHRWR010000002">
    <property type="protein sequence ID" value="MFC3572445.1"/>
    <property type="molecule type" value="Genomic_DNA"/>
</dbReference>
<organism evidence="9 10">
    <name type="scientific">Streptomyces yaanensis</name>
    <dbReference type="NCBI Taxonomy" id="1142239"/>
    <lineage>
        <taxon>Bacteria</taxon>
        <taxon>Bacillati</taxon>
        <taxon>Actinomycetota</taxon>
        <taxon>Actinomycetes</taxon>
        <taxon>Kitasatosporales</taxon>
        <taxon>Streptomycetaceae</taxon>
        <taxon>Streptomyces</taxon>
    </lineage>
</organism>
<reference evidence="10" key="1">
    <citation type="journal article" date="2019" name="Int. J. Syst. Evol. Microbiol.">
        <title>The Global Catalogue of Microorganisms (GCM) 10K type strain sequencing project: providing services to taxonomists for standard genome sequencing and annotation.</title>
        <authorList>
            <consortium name="The Broad Institute Genomics Platform"/>
            <consortium name="The Broad Institute Genome Sequencing Center for Infectious Disease"/>
            <person name="Wu L."/>
            <person name="Ma J."/>
        </authorList>
    </citation>
    <scope>NUCLEOTIDE SEQUENCE [LARGE SCALE GENOMIC DNA]</scope>
    <source>
        <strain evidence="10">CGMCC 4.7035</strain>
    </source>
</reference>
<evidence type="ECO:0000256" key="8">
    <source>
        <dbReference type="ARBA" id="ARBA00023235"/>
    </source>
</evidence>
<dbReference type="PANTHER" id="PTHR45866:SF1">
    <property type="entry name" value="DNA GYRASE SUBUNIT B, MITOCHONDRIAL"/>
    <property type="match status" value="1"/>
</dbReference>
<evidence type="ECO:0000313" key="9">
    <source>
        <dbReference type="EMBL" id="MFC3572445.1"/>
    </source>
</evidence>
<keyword evidence="8" id="KW-0413">Isomerase</keyword>
<evidence type="ECO:0000256" key="6">
    <source>
        <dbReference type="ARBA" id="ARBA00023029"/>
    </source>
</evidence>
<dbReference type="GO" id="GO:0005524">
    <property type="term" value="F:ATP binding"/>
    <property type="evidence" value="ECO:0007669"/>
    <property type="project" value="UniProtKB-KW"/>
</dbReference>
<keyword evidence="4" id="KW-0547">Nucleotide-binding</keyword>
<evidence type="ECO:0000256" key="1">
    <source>
        <dbReference type="ARBA" id="ARBA00000185"/>
    </source>
</evidence>
<keyword evidence="10" id="KW-1185">Reference proteome</keyword>
<name>A0ABV7S8K8_9ACTN</name>
<comment type="similarity">
    <text evidence="2">Belongs to the type II topoisomerase GyrB family.</text>
</comment>
<keyword evidence="6" id="KW-0799">Topoisomerase</keyword>
<dbReference type="Proteomes" id="UP001595701">
    <property type="component" value="Unassembled WGS sequence"/>
</dbReference>